<dbReference type="RefSeq" id="WP_382267675.1">
    <property type="nucleotide sequence ID" value="NZ_JBHTAR010000002.1"/>
</dbReference>
<organism evidence="2 3">
    <name type="scientific">Halospeciosus flavus</name>
    <dbReference type="NCBI Taxonomy" id="3032283"/>
    <lineage>
        <taxon>Archaea</taxon>
        <taxon>Methanobacteriati</taxon>
        <taxon>Methanobacteriota</taxon>
        <taxon>Stenosarchaea group</taxon>
        <taxon>Halobacteria</taxon>
        <taxon>Halobacteriales</taxon>
        <taxon>Halobacteriaceae</taxon>
        <taxon>Halospeciosus</taxon>
    </lineage>
</organism>
<evidence type="ECO:0000256" key="1">
    <source>
        <dbReference type="SAM" id="MobiDB-lite"/>
    </source>
</evidence>
<dbReference type="AlphaFoldDB" id="A0ABD5YVY7"/>
<comment type="caution">
    <text evidence="2">The sequence shown here is derived from an EMBL/GenBank/DDBJ whole genome shotgun (WGS) entry which is preliminary data.</text>
</comment>
<sequence>MDYTLYHASCLGLVAGFVNREILNPDEERDRREPWAYLFDEETHKSELVEVHLSNDDQEVITGRWERKTWSEDKRELYLQNPQYCQIEDYQQDLETLEDVLETEVGRGIYLSPDEIGRVVLSLDDPGTRVKGTDQDTEIVDQESDIESEIEDIISDFEQSAFETPDQTDLSDWRESEDSADQEPNSDDENPKNDT</sequence>
<evidence type="ECO:0000313" key="2">
    <source>
        <dbReference type="EMBL" id="MFC7197999.1"/>
    </source>
</evidence>
<reference evidence="2 3" key="1">
    <citation type="journal article" date="2019" name="Int. J. Syst. Evol. Microbiol.">
        <title>The Global Catalogue of Microorganisms (GCM) 10K type strain sequencing project: providing services to taxonomists for standard genome sequencing and annotation.</title>
        <authorList>
            <consortium name="The Broad Institute Genomics Platform"/>
            <consortium name="The Broad Institute Genome Sequencing Center for Infectious Disease"/>
            <person name="Wu L."/>
            <person name="Ma J."/>
        </authorList>
    </citation>
    <scope>NUCLEOTIDE SEQUENCE [LARGE SCALE GENOMIC DNA]</scope>
    <source>
        <strain evidence="2 3">XZGYJ-43</strain>
    </source>
</reference>
<dbReference type="EMBL" id="JBHTAR010000002">
    <property type="protein sequence ID" value="MFC7197999.1"/>
    <property type="molecule type" value="Genomic_DNA"/>
</dbReference>
<feature type="region of interest" description="Disordered" evidence="1">
    <location>
        <begin position="156"/>
        <end position="195"/>
    </location>
</feature>
<keyword evidence="3" id="KW-1185">Reference proteome</keyword>
<feature type="compositionally biased region" description="Acidic residues" evidence="1">
    <location>
        <begin position="178"/>
        <end position="188"/>
    </location>
</feature>
<feature type="compositionally biased region" description="Polar residues" evidence="1">
    <location>
        <begin position="161"/>
        <end position="170"/>
    </location>
</feature>
<evidence type="ECO:0000313" key="3">
    <source>
        <dbReference type="Proteomes" id="UP001596447"/>
    </source>
</evidence>
<accession>A0ABD5YVY7</accession>
<proteinExistence type="predicted"/>
<dbReference type="Proteomes" id="UP001596447">
    <property type="component" value="Unassembled WGS sequence"/>
</dbReference>
<protein>
    <submittedName>
        <fullName evidence="2">Uncharacterized protein</fullName>
    </submittedName>
</protein>
<name>A0ABD5YVY7_9EURY</name>
<gene>
    <name evidence="2" type="ORF">ACFQJ9_00505</name>
</gene>